<sequence length="180" mass="18663">MSKKMTKGAFAIGAGVVLLLGGAGTYALWTVTEELDGTVQTGDLDLVLDAESATWTLNGSTPVTDIDALRLVPGDSVTLSQDLLVTAVGDNLNAQLTVTEASALVPEFAEHFTVDLDLDTAWNSTGNVVDVPSAQPGAAPYEVTAHVTVAFDPNTGGQDATDVSVDFGALEFILAQQPRN</sequence>
<dbReference type="EMBL" id="RKHK01000001">
    <property type="protein sequence ID" value="ROR73354.1"/>
    <property type="molecule type" value="Genomic_DNA"/>
</dbReference>
<name>A0A3N2BE84_9MICO</name>
<protein>
    <submittedName>
        <fullName evidence="1">Alternate signal-mediated exported protein</fullName>
    </submittedName>
</protein>
<gene>
    <name evidence="1" type="ORF">EDD31_1731</name>
</gene>
<evidence type="ECO:0000313" key="2">
    <source>
        <dbReference type="Proteomes" id="UP000280668"/>
    </source>
</evidence>
<dbReference type="NCBIfam" id="TIGR04088">
    <property type="entry name" value="cognate_SipW"/>
    <property type="match status" value="1"/>
</dbReference>
<dbReference type="RefSeq" id="WP_170163251.1">
    <property type="nucleotide sequence ID" value="NZ_RKHK01000001.1"/>
</dbReference>
<dbReference type="InterPro" id="IPR023833">
    <property type="entry name" value="Signal_pept_SipW-depend-type"/>
</dbReference>
<evidence type="ECO:0000313" key="1">
    <source>
        <dbReference type="EMBL" id="ROR73354.1"/>
    </source>
</evidence>
<keyword evidence="2" id="KW-1185">Reference proteome</keyword>
<organism evidence="1 2">
    <name type="scientific">Bogoriella caseilytica</name>
    <dbReference type="NCBI Taxonomy" id="56055"/>
    <lineage>
        <taxon>Bacteria</taxon>
        <taxon>Bacillati</taxon>
        <taxon>Actinomycetota</taxon>
        <taxon>Actinomycetes</taxon>
        <taxon>Micrococcales</taxon>
        <taxon>Bogoriellaceae</taxon>
        <taxon>Bogoriella</taxon>
    </lineage>
</organism>
<dbReference type="AlphaFoldDB" id="A0A3N2BE84"/>
<reference evidence="1 2" key="1">
    <citation type="submission" date="2018-11" db="EMBL/GenBank/DDBJ databases">
        <title>Sequencing the genomes of 1000 actinobacteria strains.</title>
        <authorList>
            <person name="Klenk H.-P."/>
        </authorList>
    </citation>
    <scope>NUCLEOTIDE SEQUENCE [LARGE SCALE GENOMIC DNA]</scope>
    <source>
        <strain evidence="1 2">DSM 11294</strain>
    </source>
</reference>
<dbReference type="NCBIfam" id="TIGR04089">
    <property type="entry name" value="exp_by_SipW_III"/>
    <property type="match status" value="1"/>
</dbReference>
<accession>A0A3N2BE84</accession>
<proteinExistence type="predicted"/>
<dbReference type="InterPro" id="IPR024006">
    <property type="entry name" value="Alt_signal_exp_actinobact"/>
</dbReference>
<comment type="caution">
    <text evidence="1">The sequence shown here is derived from an EMBL/GenBank/DDBJ whole genome shotgun (WGS) entry which is preliminary data.</text>
</comment>
<dbReference type="Proteomes" id="UP000280668">
    <property type="component" value="Unassembled WGS sequence"/>
</dbReference>